<dbReference type="Proteomes" id="UP000054097">
    <property type="component" value="Unassembled WGS sequence"/>
</dbReference>
<evidence type="ECO:0008006" key="4">
    <source>
        <dbReference type="Google" id="ProtNLM"/>
    </source>
</evidence>
<dbReference type="HOGENOM" id="CLU_058463_0_0_1"/>
<dbReference type="InterPro" id="IPR019734">
    <property type="entry name" value="TPR_rpt"/>
</dbReference>
<name>A0A0C3BQL9_SERVB</name>
<evidence type="ECO:0000313" key="3">
    <source>
        <dbReference type="Proteomes" id="UP000054097"/>
    </source>
</evidence>
<feature type="compositionally biased region" description="Basic and acidic residues" evidence="1">
    <location>
        <begin position="87"/>
        <end position="105"/>
    </location>
</feature>
<reference evidence="3" key="2">
    <citation type="submission" date="2015-01" db="EMBL/GenBank/DDBJ databases">
        <title>Evolutionary Origins and Diversification of the Mycorrhizal Mutualists.</title>
        <authorList>
            <consortium name="DOE Joint Genome Institute"/>
            <consortium name="Mycorrhizal Genomics Consortium"/>
            <person name="Kohler A."/>
            <person name="Kuo A."/>
            <person name="Nagy L.G."/>
            <person name="Floudas D."/>
            <person name="Copeland A."/>
            <person name="Barry K.W."/>
            <person name="Cichocki N."/>
            <person name="Veneault-Fourrey C."/>
            <person name="LaButti K."/>
            <person name="Lindquist E.A."/>
            <person name="Lipzen A."/>
            <person name="Lundell T."/>
            <person name="Morin E."/>
            <person name="Murat C."/>
            <person name="Riley R."/>
            <person name="Ohm R."/>
            <person name="Sun H."/>
            <person name="Tunlid A."/>
            <person name="Henrissat B."/>
            <person name="Grigoriev I.V."/>
            <person name="Hibbett D.S."/>
            <person name="Martin F."/>
        </authorList>
    </citation>
    <scope>NUCLEOTIDE SEQUENCE [LARGE SCALE GENOMIC DNA]</scope>
    <source>
        <strain evidence="3">MAFF 305830</strain>
    </source>
</reference>
<accession>A0A0C3BQL9</accession>
<dbReference type="PANTHER" id="PTHR46014:SF1">
    <property type="entry name" value="TETRATRICOPEPTIDE REPEAT PROTEIN 1"/>
    <property type="match status" value="1"/>
</dbReference>
<proteinExistence type="predicted"/>
<dbReference type="SUPFAM" id="SSF48452">
    <property type="entry name" value="TPR-like"/>
    <property type="match status" value="1"/>
</dbReference>
<dbReference type="SMART" id="SM00028">
    <property type="entry name" value="TPR"/>
    <property type="match status" value="2"/>
</dbReference>
<protein>
    <recommendedName>
        <fullName evidence="4">TPR-like protein</fullName>
    </recommendedName>
</protein>
<evidence type="ECO:0000256" key="1">
    <source>
        <dbReference type="SAM" id="MobiDB-lite"/>
    </source>
</evidence>
<feature type="region of interest" description="Disordered" evidence="1">
    <location>
        <begin position="53"/>
        <end position="110"/>
    </location>
</feature>
<dbReference type="Gene3D" id="1.25.40.10">
    <property type="entry name" value="Tetratricopeptide repeat domain"/>
    <property type="match status" value="1"/>
</dbReference>
<dbReference type="InterPro" id="IPR052769">
    <property type="entry name" value="TPR_domain_protein"/>
</dbReference>
<reference evidence="2 3" key="1">
    <citation type="submission" date="2014-04" db="EMBL/GenBank/DDBJ databases">
        <authorList>
            <consortium name="DOE Joint Genome Institute"/>
            <person name="Kuo A."/>
            <person name="Zuccaro A."/>
            <person name="Kohler A."/>
            <person name="Nagy L.G."/>
            <person name="Floudas D."/>
            <person name="Copeland A."/>
            <person name="Barry K.W."/>
            <person name="Cichocki N."/>
            <person name="Veneault-Fourrey C."/>
            <person name="LaButti K."/>
            <person name="Lindquist E.A."/>
            <person name="Lipzen A."/>
            <person name="Lundell T."/>
            <person name="Morin E."/>
            <person name="Murat C."/>
            <person name="Sun H."/>
            <person name="Tunlid A."/>
            <person name="Henrissat B."/>
            <person name="Grigoriev I.V."/>
            <person name="Hibbett D.S."/>
            <person name="Martin F."/>
            <person name="Nordberg H.P."/>
            <person name="Cantor M.N."/>
            <person name="Hua S.X."/>
        </authorList>
    </citation>
    <scope>NUCLEOTIDE SEQUENCE [LARGE SCALE GENOMIC DNA]</scope>
    <source>
        <strain evidence="2 3">MAFF 305830</strain>
    </source>
</reference>
<dbReference type="EMBL" id="KN824277">
    <property type="protein sequence ID" value="KIM34394.1"/>
    <property type="molecule type" value="Genomic_DNA"/>
</dbReference>
<sequence>MSDDASLHGALQKSAEFKDEGNAFFNAKDWTSARIAYNQGLACLPSPPVVVVDSAQRQGTGDHETAADHQGGANEDDAQGEQAAKADAGKGKEVEQDLPTEKPEQPAKTPMQEACCHARVILHSNIAACDLKLEAWDAAVKAATAALDEDPHHHKALWRRAKANEAIDSWSSLTSAQKDYTTLTEIVPASQPLYRDASTVLRSLEPRIEAARKRDTDKMLGQLKEVGNSVLGWFGMSTDNFKMVPNEQGGYSMNFVNNPSQ</sequence>
<dbReference type="InterPro" id="IPR011990">
    <property type="entry name" value="TPR-like_helical_dom_sf"/>
</dbReference>
<dbReference type="STRING" id="933852.A0A0C3BQL9"/>
<organism evidence="2 3">
    <name type="scientific">Serendipita vermifera MAFF 305830</name>
    <dbReference type="NCBI Taxonomy" id="933852"/>
    <lineage>
        <taxon>Eukaryota</taxon>
        <taxon>Fungi</taxon>
        <taxon>Dikarya</taxon>
        <taxon>Basidiomycota</taxon>
        <taxon>Agaricomycotina</taxon>
        <taxon>Agaricomycetes</taxon>
        <taxon>Sebacinales</taxon>
        <taxon>Serendipitaceae</taxon>
        <taxon>Serendipita</taxon>
    </lineage>
</organism>
<keyword evidence="3" id="KW-1185">Reference proteome</keyword>
<dbReference type="PANTHER" id="PTHR46014">
    <property type="entry name" value="TETRATRICOPEPTIDE REPEAT PROTEIN 1"/>
    <property type="match status" value="1"/>
</dbReference>
<gene>
    <name evidence="2" type="ORF">M408DRAFT_325801</name>
</gene>
<dbReference type="AlphaFoldDB" id="A0A0C3BQL9"/>
<evidence type="ECO:0000313" key="2">
    <source>
        <dbReference type="EMBL" id="KIM34394.1"/>
    </source>
</evidence>
<dbReference type="OrthoDB" id="1872379at2759"/>